<name>A0AAV5HP46_9ROSI</name>
<evidence type="ECO:0000313" key="3">
    <source>
        <dbReference type="EMBL" id="GKU89066.1"/>
    </source>
</evidence>
<protein>
    <submittedName>
        <fullName evidence="3">Uncharacterized protein</fullName>
    </submittedName>
</protein>
<organism evidence="3 4">
    <name type="scientific">Rubroshorea leprosula</name>
    <dbReference type="NCBI Taxonomy" id="152421"/>
    <lineage>
        <taxon>Eukaryota</taxon>
        <taxon>Viridiplantae</taxon>
        <taxon>Streptophyta</taxon>
        <taxon>Embryophyta</taxon>
        <taxon>Tracheophyta</taxon>
        <taxon>Spermatophyta</taxon>
        <taxon>Magnoliopsida</taxon>
        <taxon>eudicotyledons</taxon>
        <taxon>Gunneridae</taxon>
        <taxon>Pentapetalae</taxon>
        <taxon>rosids</taxon>
        <taxon>malvids</taxon>
        <taxon>Malvales</taxon>
        <taxon>Dipterocarpaceae</taxon>
        <taxon>Rubroshorea</taxon>
    </lineage>
</organism>
<dbReference type="PANTHER" id="PTHR34467:SF7">
    <property type="entry name" value="TRANSMEMBRANE PROTEIN"/>
    <property type="match status" value="1"/>
</dbReference>
<keyword evidence="2" id="KW-0732">Signal</keyword>
<feature type="region of interest" description="Disordered" evidence="1">
    <location>
        <begin position="74"/>
        <end position="95"/>
    </location>
</feature>
<gene>
    <name evidence="3" type="ORF">SLEP1_g3257</name>
</gene>
<dbReference type="AlphaFoldDB" id="A0AAV5HP46"/>
<dbReference type="EMBL" id="BPVZ01000003">
    <property type="protein sequence ID" value="GKU89066.1"/>
    <property type="molecule type" value="Genomic_DNA"/>
</dbReference>
<feature type="signal peptide" evidence="2">
    <location>
        <begin position="1"/>
        <end position="23"/>
    </location>
</feature>
<proteinExistence type="predicted"/>
<dbReference type="Proteomes" id="UP001054252">
    <property type="component" value="Unassembled WGS sequence"/>
</dbReference>
<feature type="chain" id="PRO_5043697257" evidence="2">
    <location>
        <begin position="24"/>
        <end position="95"/>
    </location>
</feature>
<evidence type="ECO:0000313" key="4">
    <source>
        <dbReference type="Proteomes" id="UP001054252"/>
    </source>
</evidence>
<comment type="caution">
    <text evidence="3">The sequence shown here is derived from an EMBL/GenBank/DDBJ whole genome shotgun (WGS) entry which is preliminary data.</text>
</comment>
<dbReference type="PANTHER" id="PTHR34467">
    <property type="entry name" value="TRANSMEMBRANE PROTEIN"/>
    <property type="match status" value="1"/>
</dbReference>
<feature type="compositionally biased region" description="Basic residues" evidence="1">
    <location>
        <begin position="86"/>
        <end position="95"/>
    </location>
</feature>
<evidence type="ECO:0000256" key="2">
    <source>
        <dbReference type="SAM" id="SignalP"/>
    </source>
</evidence>
<sequence>MAVALKTFVLLSILLIIPLLSSGRVEQSFKSQVRIPPPITIENESMHCRKYDPRFNLKCGIRVTNQRKLLVPVLDYDDTGPNPKHDPRKKPPGHP</sequence>
<keyword evidence="4" id="KW-1185">Reference proteome</keyword>
<evidence type="ECO:0000256" key="1">
    <source>
        <dbReference type="SAM" id="MobiDB-lite"/>
    </source>
</evidence>
<reference evidence="3 4" key="1">
    <citation type="journal article" date="2021" name="Commun. Biol.">
        <title>The genome of Shorea leprosula (Dipterocarpaceae) highlights the ecological relevance of drought in aseasonal tropical rainforests.</title>
        <authorList>
            <person name="Ng K.K.S."/>
            <person name="Kobayashi M.J."/>
            <person name="Fawcett J.A."/>
            <person name="Hatakeyama M."/>
            <person name="Paape T."/>
            <person name="Ng C.H."/>
            <person name="Ang C.C."/>
            <person name="Tnah L.H."/>
            <person name="Lee C.T."/>
            <person name="Nishiyama T."/>
            <person name="Sese J."/>
            <person name="O'Brien M.J."/>
            <person name="Copetti D."/>
            <person name="Mohd Noor M.I."/>
            <person name="Ong R.C."/>
            <person name="Putra M."/>
            <person name="Sireger I.Z."/>
            <person name="Indrioko S."/>
            <person name="Kosugi Y."/>
            <person name="Izuno A."/>
            <person name="Isagi Y."/>
            <person name="Lee S.L."/>
            <person name="Shimizu K.K."/>
        </authorList>
    </citation>
    <scope>NUCLEOTIDE SEQUENCE [LARGE SCALE GENOMIC DNA]</scope>
    <source>
        <strain evidence="3">214</strain>
    </source>
</reference>
<accession>A0AAV5HP46</accession>